<dbReference type="NCBIfam" id="NF007498">
    <property type="entry name" value="PRK10091.1"/>
    <property type="match status" value="1"/>
</dbReference>
<keyword evidence="2" id="KW-1003">Cell membrane</keyword>
<evidence type="ECO:0000256" key="6">
    <source>
        <dbReference type="SAM" id="Phobius"/>
    </source>
</evidence>
<evidence type="ECO:0000259" key="7">
    <source>
        <dbReference type="PROSITE" id="PS50850"/>
    </source>
</evidence>
<dbReference type="STRING" id="742725.HMPREF9450_01307"/>
<gene>
    <name evidence="8" type="ORF">HMPREF9450_01307</name>
</gene>
<dbReference type="InterPro" id="IPR020846">
    <property type="entry name" value="MFS_dom"/>
</dbReference>
<proteinExistence type="predicted"/>
<feature type="transmembrane region" description="Helical" evidence="6">
    <location>
        <begin position="153"/>
        <end position="174"/>
    </location>
</feature>
<dbReference type="eggNOG" id="COG2814">
    <property type="taxonomic scope" value="Bacteria"/>
</dbReference>
<feature type="transmembrane region" description="Helical" evidence="6">
    <location>
        <begin position="291"/>
        <end position="311"/>
    </location>
</feature>
<evidence type="ECO:0000256" key="1">
    <source>
        <dbReference type="ARBA" id="ARBA00004651"/>
    </source>
</evidence>
<evidence type="ECO:0000313" key="9">
    <source>
        <dbReference type="Proteomes" id="UP000006008"/>
    </source>
</evidence>
<dbReference type="Gene3D" id="1.20.1250.20">
    <property type="entry name" value="MFS general substrate transporter like domains"/>
    <property type="match status" value="2"/>
</dbReference>
<evidence type="ECO:0000256" key="2">
    <source>
        <dbReference type="ARBA" id="ARBA00022475"/>
    </source>
</evidence>
<accession>G5H9J2</accession>
<feature type="transmembrane region" description="Helical" evidence="6">
    <location>
        <begin position="68"/>
        <end position="91"/>
    </location>
</feature>
<keyword evidence="9" id="KW-1185">Reference proteome</keyword>
<dbReference type="InterPro" id="IPR050189">
    <property type="entry name" value="MFS_Efflux_Transporters"/>
</dbReference>
<keyword evidence="5 6" id="KW-0472">Membrane</keyword>
<dbReference type="Proteomes" id="UP000006008">
    <property type="component" value="Unassembled WGS sequence"/>
</dbReference>
<dbReference type="SUPFAM" id="SSF103473">
    <property type="entry name" value="MFS general substrate transporter"/>
    <property type="match status" value="1"/>
</dbReference>
<dbReference type="PATRIC" id="fig|742725.3.peg.1383"/>
<reference evidence="8 9" key="1">
    <citation type="submission" date="2011-08" db="EMBL/GenBank/DDBJ databases">
        <title>The Genome Sequence of Alistipes indistinctus YIT 12060.</title>
        <authorList>
            <consortium name="The Broad Institute Genome Sequencing Platform"/>
            <person name="Earl A."/>
            <person name="Ward D."/>
            <person name="Feldgarden M."/>
            <person name="Gevers D."/>
            <person name="Morotomi M."/>
            <person name="Young S.K."/>
            <person name="Zeng Q."/>
            <person name="Gargeya S."/>
            <person name="Fitzgerald M."/>
            <person name="Haas B."/>
            <person name="Abouelleil A."/>
            <person name="Alvarado L."/>
            <person name="Arachchi H.M."/>
            <person name="Berlin A."/>
            <person name="Brown A."/>
            <person name="Chapman S.B."/>
            <person name="Chen Z."/>
            <person name="Dunbar C."/>
            <person name="Freedman E."/>
            <person name="Gearin G."/>
            <person name="Gellesch M."/>
            <person name="Goldberg J."/>
            <person name="Griggs A."/>
            <person name="Gujja S."/>
            <person name="Heiman D."/>
            <person name="Howarth C."/>
            <person name="Larson L."/>
            <person name="Lui A."/>
            <person name="MacDonald P.J.P."/>
            <person name="Montmayeur A."/>
            <person name="Murphy C."/>
            <person name="Neiman D."/>
            <person name="Pearson M."/>
            <person name="Priest M."/>
            <person name="Roberts A."/>
            <person name="Saif S."/>
            <person name="Shea T."/>
            <person name="Shenoy N."/>
            <person name="Sisk P."/>
            <person name="Stolte C."/>
            <person name="Sykes S."/>
            <person name="Wortman J."/>
            <person name="Nusbaum C."/>
            <person name="Birren B."/>
        </authorList>
    </citation>
    <scope>NUCLEOTIDE SEQUENCE [LARGE SCALE GENOMIC DNA]</scope>
    <source>
        <strain evidence="8 9">YIT 12060</strain>
    </source>
</reference>
<dbReference type="GeneID" id="92815662"/>
<dbReference type="PANTHER" id="PTHR43124:SF6">
    <property type="entry name" value="TRANSPORTER ARAJ-RELATED"/>
    <property type="match status" value="1"/>
</dbReference>
<protein>
    <recommendedName>
        <fullName evidence="7">Major facilitator superfamily (MFS) profile domain-containing protein</fullName>
    </recommendedName>
</protein>
<dbReference type="HOGENOM" id="CLU_001265_61_2_10"/>
<dbReference type="Pfam" id="PF07690">
    <property type="entry name" value="MFS_1"/>
    <property type="match status" value="1"/>
</dbReference>
<keyword evidence="3 6" id="KW-0812">Transmembrane</keyword>
<dbReference type="OrthoDB" id="9788453at2"/>
<feature type="transmembrane region" description="Helical" evidence="6">
    <location>
        <begin position="127"/>
        <end position="147"/>
    </location>
</feature>
<feature type="transmembrane region" description="Helical" evidence="6">
    <location>
        <begin position="97"/>
        <end position="115"/>
    </location>
</feature>
<sequence>MKKSLLALAFGTLGLGIAEFVMMGILPDVAANLHISIEQAGHFISAYALGVCCGAPALILARRFPLKHILLALVSVVIAGNLFATAASGYWTLLSARFISGLPHGAYFGVASIVAEKLADKGKGSEAVSIMIAGMTVANLFGVPLGTSLSAMISWRVTFLIVGCWGLVMLYYIWRWVPHVKGVKDTGFKGQFRFLRKPAPWLILGATALGNGGVFCWYSYVTPMLIHISGFSPASMTALMMLAGFGMVVGNLTSGRLSDRYTPGRVGATVQGMICIILLLIFFLAPHPWCAALLMASCTACLFAVSSPEQVSIIRVAAGGEMFGAACVQVAFNLGNAIGAYCGGKVLHWGYQYPALIGVPFALVSFILLTRYYKKYESQYHS</sequence>
<dbReference type="PANTHER" id="PTHR43124">
    <property type="entry name" value="PURINE EFFLUX PUMP PBUE"/>
    <property type="match status" value="1"/>
</dbReference>
<feature type="transmembrane region" description="Helical" evidence="6">
    <location>
        <begin position="42"/>
        <end position="61"/>
    </location>
</feature>
<dbReference type="RefSeq" id="WP_009134113.1">
    <property type="nucleotide sequence ID" value="NZ_CP102250.1"/>
</dbReference>
<feature type="transmembrane region" description="Helical" evidence="6">
    <location>
        <begin position="199"/>
        <end position="220"/>
    </location>
</feature>
<feature type="transmembrane region" description="Helical" evidence="6">
    <location>
        <begin position="353"/>
        <end position="373"/>
    </location>
</feature>
<dbReference type="PROSITE" id="PS50850">
    <property type="entry name" value="MFS"/>
    <property type="match status" value="1"/>
</dbReference>
<dbReference type="GO" id="GO:0022857">
    <property type="term" value="F:transmembrane transporter activity"/>
    <property type="evidence" value="ECO:0007669"/>
    <property type="project" value="InterPro"/>
</dbReference>
<feature type="transmembrane region" description="Helical" evidence="6">
    <location>
        <begin position="266"/>
        <end position="285"/>
    </location>
</feature>
<dbReference type="CDD" id="cd17324">
    <property type="entry name" value="MFS_NepI_like"/>
    <property type="match status" value="1"/>
</dbReference>
<feature type="domain" description="Major facilitator superfamily (MFS) profile" evidence="7">
    <location>
        <begin position="4"/>
        <end position="377"/>
    </location>
</feature>
<dbReference type="InterPro" id="IPR036259">
    <property type="entry name" value="MFS_trans_sf"/>
</dbReference>
<evidence type="ECO:0000313" key="8">
    <source>
        <dbReference type="EMBL" id="EHB91258.1"/>
    </source>
</evidence>
<keyword evidence="4 6" id="KW-1133">Transmembrane helix</keyword>
<dbReference type="InterPro" id="IPR011701">
    <property type="entry name" value="MFS"/>
</dbReference>
<dbReference type="AlphaFoldDB" id="G5H9J2"/>
<name>G5H9J2_9BACT</name>
<evidence type="ECO:0000256" key="3">
    <source>
        <dbReference type="ARBA" id="ARBA00022692"/>
    </source>
</evidence>
<dbReference type="GO" id="GO:0005886">
    <property type="term" value="C:plasma membrane"/>
    <property type="evidence" value="ECO:0007669"/>
    <property type="project" value="UniProtKB-SubCell"/>
</dbReference>
<evidence type="ECO:0000256" key="4">
    <source>
        <dbReference type="ARBA" id="ARBA00022989"/>
    </source>
</evidence>
<dbReference type="EMBL" id="ADLD01000013">
    <property type="protein sequence ID" value="EHB91258.1"/>
    <property type="molecule type" value="Genomic_DNA"/>
</dbReference>
<organism evidence="8 9">
    <name type="scientific">Alistipes indistinctus YIT 12060</name>
    <dbReference type="NCBI Taxonomy" id="742725"/>
    <lineage>
        <taxon>Bacteria</taxon>
        <taxon>Pseudomonadati</taxon>
        <taxon>Bacteroidota</taxon>
        <taxon>Bacteroidia</taxon>
        <taxon>Bacteroidales</taxon>
        <taxon>Rikenellaceae</taxon>
        <taxon>Alistipes</taxon>
    </lineage>
</organism>
<comment type="subcellular location">
    <subcellularLocation>
        <location evidence="1">Cell membrane</location>
        <topology evidence="1">Multi-pass membrane protein</topology>
    </subcellularLocation>
</comment>
<comment type="caution">
    <text evidence="8">The sequence shown here is derived from an EMBL/GenBank/DDBJ whole genome shotgun (WGS) entry which is preliminary data.</text>
</comment>
<feature type="transmembrane region" description="Helical" evidence="6">
    <location>
        <begin position="232"/>
        <end position="254"/>
    </location>
</feature>
<evidence type="ECO:0000256" key="5">
    <source>
        <dbReference type="ARBA" id="ARBA00023136"/>
    </source>
</evidence>